<dbReference type="GO" id="GO:0004553">
    <property type="term" value="F:hydrolase activity, hydrolyzing O-glycosyl compounds"/>
    <property type="evidence" value="ECO:0007669"/>
    <property type="project" value="InterPro"/>
</dbReference>
<keyword evidence="2 4" id="KW-0378">Hydrolase</keyword>
<dbReference type="Gene3D" id="3.20.20.80">
    <property type="entry name" value="Glycosidases"/>
    <property type="match status" value="1"/>
</dbReference>
<keyword evidence="3 4" id="KW-0326">Glycosidase</keyword>
<dbReference type="Pfam" id="PF00150">
    <property type="entry name" value="Cellulase"/>
    <property type="match status" value="1"/>
</dbReference>
<evidence type="ECO:0000313" key="7">
    <source>
        <dbReference type="EMBL" id="PLB40220.1"/>
    </source>
</evidence>
<comment type="similarity">
    <text evidence="1 4">Belongs to the glycosyl hydrolase 5 (cellulase A) family.</text>
</comment>
<dbReference type="STRING" id="41067.A0A2I2FHX8"/>
<dbReference type="EMBL" id="KZ559125">
    <property type="protein sequence ID" value="PLB40220.1"/>
    <property type="molecule type" value="Genomic_DNA"/>
</dbReference>
<reference evidence="7 8" key="1">
    <citation type="submission" date="2017-12" db="EMBL/GenBank/DDBJ databases">
        <authorList>
            <consortium name="DOE Joint Genome Institute"/>
            <person name="Haridas S."/>
            <person name="Kjaerbolling I."/>
            <person name="Vesth T.C."/>
            <person name="Frisvad J.C."/>
            <person name="Nybo J.L."/>
            <person name="Theobald S."/>
            <person name="Kuo A."/>
            <person name="Bowyer P."/>
            <person name="Matsuda Y."/>
            <person name="Mondo S."/>
            <person name="Lyhne E.K."/>
            <person name="Kogle M.E."/>
            <person name="Clum A."/>
            <person name="Lipzen A."/>
            <person name="Salamov A."/>
            <person name="Ngan C.Y."/>
            <person name="Daum C."/>
            <person name="Chiniquy J."/>
            <person name="Barry K."/>
            <person name="LaButti K."/>
            <person name="Simmons B.A."/>
            <person name="Magnuson J.K."/>
            <person name="Mortensen U.H."/>
            <person name="Larsen T.O."/>
            <person name="Grigoriev I.V."/>
            <person name="Baker S.E."/>
            <person name="Andersen M.R."/>
            <person name="Nordberg H.P."/>
            <person name="Cantor M.N."/>
            <person name="Hua S.X."/>
        </authorList>
    </citation>
    <scope>NUCLEOTIDE SEQUENCE [LARGE SCALE GENOMIC DNA]</scope>
    <source>
        <strain evidence="7 8">CBS 102.13</strain>
    </source>
</reference>
<gene>
    <name evidence="7" type="ORF">BDW47DRAFT_101608</name>
</gene>
<dbReference type="InterPro" id="IPR001547">
    <property type="entry name" value="Glyco_hydro_5"/>
</dbReference>
<feature type="domain" description="Glycoside hydrolase family 5" evidence="6">
    <location>
        <begin position="71"/>
        <end position="380"/>
    </location>
</feature>
<evidence type="ECO:0000256" key="5">
    <source>
        <dbReference type="SAM" id="SignalP"/>
    </source>
</evidence>
<keyword evidence="8" id="KW-1185">Reference proteome</keyword>
<evidence type="ECO:0000313" key="8">
    <source>
        <dbReference type="Proteomes" id="UP000234585"/>
    </source>
</evidence>
<dbReference type="AlphaFoldDB" id="A0A2I2FHX8"/>
<dbReference type="GO" id="GO:0000272">
    <property type="term" value="P:polysaccharide catabolic process"/>
    <property type="evidence" value="ECO:0007669"/>
    <property type="project" value="InterPro"/>
</dbReference>
<sequence length="428" mass="47696">MLHENLTSYNTLAMMFPALLLLLSLAHRVIGELHTSSRWILDDKDQRVKLRCTNWAGHMEVNIPEGLQHQPIDTIASWIYDNGFNCVRLTYSIDMALNPSVSVSDSFNTAASAAGVPPSALQALYTQASKHNPLLTTASRLDVFAAVIDSLHRRGVYTILDNHVSRASWCCNFTDGNGWWDKAQGYNDLNSRYFDTDAWHRGLEAMARFASSQAGVVGMSLRNELRAVPLIQDLNVHADWYDQLTRAAQKVHDTNPSVLIIIGGVYGGTDLSFLRIKTLDAGDWAQKLVWEFHAYAFSLTQPNPGRHCNVASAEYGASNGFLLTQEKDYTGPLFLSEFGVAMTGGGEETSGLSEDDLGYLKCLVEYMESNDAEWAVWALQGSYYVRDGQVDMDESFGLLTKDWSRWRNPQFRGLLGGMWDVTQGPGKE</sequence>
<evidence type="ECO:0000259" key="6">
    <source>
        <dbReference type="Pfam" id="PF00150"/>
    </source>
</evidence>
<dbReference type="RefSeq" id="XP_024674232.1">
    <property type="nucleotide sequence ID" value="XM_024811686.1"/>
</dbReference>
<evidence type="ECO:0000256" key="4">
    <source>
        <dbReference type="RuleBase" id="RU361153"/>
    </source>
</evidence>
<dbReference type="GeneID" id="36518846"/>
<dbReference type="SUPFAM" id="SSF51445">
    <property type="entry name" value="(Trans)glycosidases"/>
    <property type="match status" value="1"/>
</dbReference>
<feature type="signal peptide" evidence="5">
    <location>
        <begin position="1"/>
        <end position="31"/>
    </location>
</feature>
<evidence type="ECO:0000256" key="2">
    <source>
        <dbReference type="ARBA" id="ARBA00022801"/>
    </source>
</evidence>
<organism evidence="7 8">
    <name type="scientific">Aspergillus candidus</name>
    <dbReference type="NCBI Taxonomy" id="41067"/>
    <lineage>
        <taxon>Eukaryota</taxon>
        <taxon>Fungi</taxon>
        <taxon>Dikarya</taxon>
        <taxon>Ascomycota</taxon>
        <taxon>Pezizomycotina</taxon>
        <taxon>Eurotiomycetes</taxon>
        <taxon>Eurotiomycetidae</taxon>
        <taxon>Eurotiales</taxon>
        <taxon>Aspergillaceae</taxon>
        <taxon>Aspergillus</taxon>
        <taxon>Aspergillus subgen. Circumdati</taxon>
    </lineage>
</organism>
<feature type="chain" id="PRO_5014190805" evidence="5">
    <location>
        <begin position="32"/>
        <end position="428"/>
    </location>
</feature>
<dbReference type="PANTHER" id="PTHR31263:SF0">
    <property type="entry name" value="CELLULASE FAMILY PROTEIN (AFU_ORTHOLOGUE AFUA_5G14560)"/>
    <property type="match status" value="1"/>
</dbReference>
<keyword evidence="5" id="KW-0732">Signal</keyword>
<dbReference type="PANTHER" id="PTHR31263">
    <property type="entry name" value="CELLULASE FAMILY PROTEIN (AFU_ORTHOLOGUE AFUA_5G14560)"/>
    <property type="match status" value="1"/>
</dbReference>
<name>A0A2I2FHX8_ASPCN</name>
<protein>
    <submittedName>
        <fullName evidence="7">Cellulase family protein</fullName>
    </submittedName>
</protein>
<accession>A0A2I2FHX8</accession>
<dbReference type="Proteomes" id="UP000234585">
    <property type="component" value="Unassembled WGS sequence"/>
</dbReference>
<proteinExistence type="inferred from homology"/>
<evidence type="ECO:0000256" key="1">
    <source>
        <dbReference type="ARBA" id="ARBA00005641"/>
    </source>
</evidence>
<dbReference type="OrthoDB" id="442731at2759"/>
<dbReference type="InterPro" id="IPR017853">
    <property type="entry name" value="GH"/>
</dbReference>
<evidence type="ECO:0000256" key="3">
    <source>
        <dbReference type="ARBA" id="ARBA00023295"/>
    </source>
</evidence>